<protein>
    <recommendedName>
        <fullName evidence="6">Pyruvate, water dikinase</fullName>
    </recommendedName>
</protein>
<dbReference type="Proteomes" id="UP001501509">
    <property type="component" value="Unassembled WGS sequence"/>
</dbReference>
<feature type="region of interest" description="Disordered" evidence="1">
    <location>
        <begin position="602"/>
        <end position="629"/>
    </location>
</feature>
<evidence type="ECO:0008006" key="6">
    <source>
        <dbReference type="Google" id="ProtNLM"/>
    </source>
</evidence>
<evidence type="ECO:0000256" key="1">
    <source>
        <dbReference type="SAM" id="MobiDB-lite"/>
    </source>
</evidence>
<dbReference type="SUPFAM" id="SSF52009">
    <property type="entry name" value="Phosphohistidine domain"/>
    <property type="match status" value="1"/>
</dbReference>
<dbReference type="InterPro" id="IPR036637">
    <property type="entry name" value="Phosphohistidine_dom_sf"/>
</dbReference>
<evidence type="ECO:0000259" key="3">
    <source>
        <dbReference type="Pfam" id="PF01326"/>
    </source>
</evidence>
<evidence type="ECO:0000313" key="5">
    <source>
        <dbReference type="Proteomes" id="UP001501509"/>
    </source>
</evidence>
<accession>A0ABP6CAI2</accession>
<organism evidence="4 5">
    <name type="scientific">Actinomadura fulvescens</name>
    <dbReference type="NCBI Taxonomy" id="46160"/>
    <lineage>
        <taxon>Bacteria</taxon>
        <taxon>Bacillati</taxon>
        <taxon>Actinomycetota</taxon>
        <taxon>Actinomycetes</taxon>
        <taxon>Streptosporangiales</taxon>
        <taxon>Thermomonosporaceae</taxon>
        <taxon>Actinomadura</taxon>
    </lineage>
</organism>
<dbReference type="EMBL" id="BAAATD010000006">
    <property type="protein sequence ID" value="GAA2609409.1"/>
    <property type="molecule type" value="Genomic_DNA"/>
</dbReference>
<dbReference type="Gene3D" id="3.30.1490.20">
    <property type="entry name" value="ATP-grasp fold, A domain"/>
    <property type="match status" value="2"/>
</dbReference>
<dbReference type="InterPro" id="IPR051549">
    <property type="entry name" value="PEP_Utilizing_Enz"/>
</dbReference>
<dbReference type="InterPro" id="IPR013815">
    <property type="entry name" value="ATP_grasp_subdomain_1"/>
</dbReference>
<dbReference type="InterPro" id="IPR008279">
    <property type="entry name" value="PEP-util_enz_mobile_dom"/>
</dbReference>
<feature type="domain" description="PEP-utilising enzyme mobile" evidence="2">
    <location>
        <begin position="629"/>
        <end position="699"/>
    </location>
</feature>
<evidence type="ECO:0000259" key="2">
    <source>
        <dbReference type="Pfam" id="PF00391"/>
    </source>
</evidence>
<reference evidence="5" key="1">
    <citation type="journal article" date="2019" name="Int. J. Syst. Evol. Microbiol.">
        <title>The Global Catalogue of Microorganisms (GCM) 10K type strain sequencing project: providing services to taxonomists for standard genome sequencing and annotation.</title>
        <authorList>
            <consortium name="The Broad Institute Genomics Platform"/>
            <consortium name="The Broad Institute Genome Sequencing Center for Infectious Disease"/>
            <person name="Wu L."/>
            <person name="Ma J."/>
        </authorList>
    </citation>
    <scope>NUCLEOTIDE SEQUENCE [LARGE SCALE GENOMIC DNA]</scope>
    <source>
        <strain evidence="5">JCM 6833</strain>
    </source>
</reference>
<sequence>MVPQSTRVFWTIQLDDAMASAADWTGAKAANLARAARHDLPVLPGFVIPVRAGSERSDGLGPAPGLSTRELRQAWAKLSRGGELPLVVRSSSTMEDGAVSSMAGRFVSVLDVTGWEPFVAAAGAVMESSAEPGTMAVLVQPQLTAAAGGVMFGADPVDGRTDRVIVSAVPGGPQALVGGEVNGTRYALTRRGRIISVEHDIISVEHDDGTSHDGPAPGAGVAPDEGPLTRLQLRALARLAAKAAAVFGGPQDVEFAFDHDGRLWLLQSRPVTALAPVPPRRARLLGPGPVAETLPDPLSPLEEDLWLVPLNHGIGEALATAGAVSRRELRESPTVLAVGGRAAADLRRLGAAPGRRSRLHLLNPMPAVRRLSVAWRVGRLRADLPDLAAQTAAAVDADLAAVPPPAEIGDAELIAALRWTRAALAALHGQEALAGSLLSGETGTGTGTGTGSGSAAAQGLAALRRGRARGQDDVRLLAAEPAVLVLTPPAITPAPHLPAVPADTLDPPGAAGALPPRELLRLRIRWVQELGARLAWTAGQRLAAAGTLPSPELVRALRFDELEAALDGGPVPAEVGRRPAPPRTAPLPAVFRLAGDRIVAEAAPTGDGARPAGGGRGSGPVHSGPDAPPAGSVLVVDTLRPSLAAVLPKLAGLVAETGSPLSHLAILARELDVPTVVGLRGALDRFPPGTEILVDGDTGRVEILARVADQRPGEESVA</sequence>
<gene>
    <name evidence="4" type="ORF">GCM10010411_49600</name>
</gene>
<name>A0ABP6CAI2_9ACTN</name>
<dbReference type="PANTHER" id="PTHR43615:SF1">
    <property type="entry name" value="PPDK_N DOMAIN-CONTAINING PROTEIN"/>
    <property type="match status" value="1"/>
</dbReference>
<evidence type="ECO:0000313" key="4">
    <source>
        <dbReference type="EMBL" id="GAA2609409.1"/>
    </source>
</evidence>
<comment type="caution">
    <text evidence="4">The sequence shown here is derived from an EMBL/GenBank/DDBJ whole genome shotgun (WGS) entry which is preliminary data.</text>
</comment>
<dbReference type="Gene3D" id="3.30.470.20">
    <property type="entry name" value="ATP-grasp fold, B domain"/>
    <property type="match status" value="1"/>
</dbReference>
<dbReference type="Pfam" id="PF01326">
    <property type="entry name" value="PPDK_N"/>
    <property type="match status" value="1"/>
</dbReference>
<dbReference type="Pfam" id="PF00391">
    <property type="entry name" value="PEP-utilizers"/>
    <property type="match status" value="1"/>
</dbReference>
<feature type="domain" description="Pyruvate phosphate dikinase AMP/ATP-binding" evidence="3">
    <location>
        <begin position="69"/>
        <end position="274"/>
    </location>
</feature>
<dbReference type="InterPro" id="IPR002192">
    <property type="entry name" value="PPDK_AMP/ATP-bd"/>
</dbReference>
<dbReference type="Gene3D" id="3.50.30.10">
    <property type="entry name" value="Phosphohistidine domain"/>
    <property type="match status" value="1"/>
</dbReference>
<keyword evidence="5" id="KW-1185">Reference proteome</keyword>
<dbReference type="SUPFAM" id="SSF56059">
    <property type="entry name" value="Glutathione synthetase ATP-binding domain-like"/>
    <property type="match status" value="1"/>
</dbReference>
<dbReference type="PANTHER" id="PTHR43615">
    <property type="entry name" value="PHOSPHOENOLPYRUVATE SYNTHASE-RELATED"/>
    <property type="match status" value="1"/>
</dbReference>
<proteinExistence type="predicted"/>